<reference evidence="8" key="1">
    <citation type="journal article" date="2020" name="mSystems">
        <title>Genome- and Community-Level Interaction Insights into Carbon Utilization and Element Cycling Functions of Hydrothermarchaeota in Hydrothermal Sediment.</title>
        <authorList>
            <person name="Zhou Z."/>
            <person name="Liu Y."/>
            <person name="Xu W."/>
            <person name="Pan J."/>
            <person name="Luo Z.H."/>
            <person name="Li M."/>
        </authorList>
    </citation>
    <scope>NUCLEOTIDE SEQUENCE [LARGE SCALE GENOMIC DNA]</scope>
    <source>
        <strain evidence="8">SpSt-132</strain>
    </source>
</reference>
<keyword evidence="5 7" id="KW-0411">Iron-sulfur</keyword>
<name>A0A7C2VFX5_9AQUI</name>
<evidence type="ECO:0000256" key="2">
    <source>
        <dbReference type="ARBA" id="ARBA00022714"/>
    </source>
</evidence>
<sequence>MLSEELLKKLKEHAEYFPRKEQAILLCLHEVQDHYGHIPTFAIEEVAKVLEVPLNHVENVVSFYDMFDRGEPARHRIRVCVSVVCNLMNSQKVLKAIKELLGISLGETTKDGRFKLIGVQCIGACSEAPCFMIDNDTYKFESKEKLNEVLSRYT</sequence>
<accession>A0A7C2VFX5</accession>
<dbReference type="PANTHER" id="PTHR10371:SF3">
    <property type="entry name" value="NADH DEHYDROGENASE [UBIQUINONE] FLAVOPROTEIN 2, MITOCHONDRIAL"/>
    <property type="match status" value="1"/>
</dbReference>
<comment type="cofactor">
    <cofactor evidence="6">
        <name>[2Fe-2S] cluster</name>
        <dbReference type="ChEBI" id="CHEBI:190135"/>
    </cofactor>
</comment>
<keyword evidence="3 7" id="KW-0479">Metal-binding</keyword>
<evidence type="ECO:0000256" key="5">
    <source>
        <dbReference type="ARBA" id="ARBA00023014"/>
    </source>
</evidence>
<evidence type="ECO:0000256" key="4">
    <source>
        <dbReference type="ARBA" id="ARBA00023004"/>
    </source>
</evidence>
<dbReference type="AlphaFoldDB" id="A0A7C2VFX5"/>
<dbReference type="GO" id="GO:0046872">
    <property type="term" value="F:metal ion binding"/>
    <property type="evidence" value="ECO:0007669"/>
    <property type="project" value="UniProtKB-KW"/>
</dbReference>
<dbReference type="GO" id="GO:0051537">
    <property type="term" value="F:2 iron, 2 sulfur cluster binding"/>
    <property type="evidence" value="ECO:0007669"/>
    <property type="project" value="UniProtKB-KW"/>
</dbReference>
<dbReference type="Pfam" id="PF01257">
    <property type="entry name" value="2Fe-2S_thioredx"/>
    <property type="match status" value="1"/>
</dbReference>
<keyword evidence="2 7" id="KW-0001">2Fe-2S</keyword>
<feature type="binding site" evidence="7">
    <location>
        <position position="121"/>
    </location>
    <ligand>
        <name>[2Fe-2S] cluster</name>
        <dbReference type="ChEBI" id="CHEBI:190135"/>
    </ligand>
</feature>
<dbReference type="InterPro" id="IPR002023">
    <property type="entry name" value="NuoE-like"/>
</dbReference>
<dbReference type="InterPro" id="IPR042128">
    <property type="entry name" value="NuoE_dom"/>
</dbReference>
<evidence type="ECO:0000256" key="6">
    <source>
        <dbReference type="ARBA" id="ARBA00034078"/>
    </source>
</evidence>
<comment type="caution">
    <text evidence="8">The sequence shown here is derived from an EMBL/GenBank/DDBJ whole genome shotgun (WGS) entry which is preliminary data.</text>
</comment>
<dbReference type="PANTHER" id="PTHR10371">
    <property type="entry name" value="NADH DEHYDROGENASE UBIQUINONE FLAVOPROTEIN 2, MITOCHONDRIAL"/>
    <property type="match status" value="1"/>
</dbReference>
<feature type="binding site" evidence="7">
    <location>
        <position position="85"/>
    </location>
    <ligand>
        <name>[2Fe-2S] cluster</name>
        <dbReference type="ChEBI" id="CHEBI:190135"/>
    </ligand>
</feature>
<dbReference type="PIRSF" id="PIRSF000216">
    <property type="entry name" value="NADH_DH_24kDa"/>
    <property type="match status" value="1"/>
</dbReference>
<evidence type="ECO:0000313" key="8">
    <source>
        <dbReference type="EMBL" id="HEW46015.1"/>
    </source>
</evidence>
<evidence type="ECO:0000256" key="7">
    <source>
        <dbReference type="PIRSR" id="PIRSR000216-1"/>
    </source>
</evidence>
<dbReference type="Gene3D" id="3.40.30.10">
    <property type="entry name" value="Glutaredoxin"/>
    <property type="match status" value="1"/>
</dbReference>
<dbReference type="Gene3D" id="1.10.10.1590">
    <property type="entry name" value="NADH-quinone oxidoreductase subunit E"/>
    <property type="match status" value="1"/>
</dbReference>
<dbReference type="NCBIfam" id="TIGR01958">
    <property type="entry name" value="nuoE_fam"/>
    <property type="match status" value="1"/>
</dbReference>
<comment type="similarity">
    <text evidence="1">Belongs to the complex I 24 kDa subunit family.</text>
</comment>
<feature type="binding site" evidence="7">
    <location>
        <position position="80"/>
    </location>
    <ligand>
        <name>[2Fe-2S] cluster</name>
        <dbReference type="ChEBI" id="CHEBI:190135"/>
    </ligand>
</feature>
<feature type="binding site" evidence="7">
    <location>
        <position position="125"/>
    </location>
    <ligand>
        <name>[2Fe-2S] cluster</name>
        <dbReference type="ChEBI" id="CHEBI:190135"/>
    </ligand>
</feature>
<proteinExistence type="inferred from homology"/>
<evidence type="ECO:0000256" key="3">
    <source>
        <dbReference type="ARBA" id="ARBA00022723"/>
    </source>
</evidence>
<dbReference type="InterPro" id="IPR036249">
    <property type="entry name" value="Thioredoxin-like_sf"/>
</dbReference>
<comment type="cofactor">
    <cofactor evidence="7">
        <name>[2Fe-2S] cluster</name>
        <dbReference type="ChEBI" id="CHEBI:190135"/>
    </cofactor>
    <text evidence="7">Binds 1 [2Fe-2S] cluster.</text>
</comment>
<dbReference type="SUPFAM" id="SSF52833">
    <property type="entry name" value="Thioredoxin-like"/>
    <property type="match status" value="1"/>
</dbReference>
<dbReference type="GO" id="GO:0003954">
    <property type="term" value="F:NADH dehydrogenase activity"/>
    <property type="evidence" value="ECO:0007669"/>
    <property type="project" value="TreeGrafter"/>
</dbReference>
<gene>
    <name evidence="8" type="primary">nuoE</name>
    <name evidence="8" type="ORF">ENO47_05010</name>
</gene>
<dbReference type="CDD" id="cd03064">
    <property type="entry name" value="TRX_Fd_NuoE"/>
    <property type="match status" value="1"/>
</dbReference>
<evidence type="ECO:0000256" key="1">
    <source>
        <dbReference type="ARBA" id="ARBA00010643"/>
    </source>
</evidence>
<organism evidence="8">
    <name type="scientific">Hydrogenobacter sp</name>
    <dbReference type="NCBI Taxonomy" id="2152829"/>
    <lineage>
        <taxon>Bacteria</taxon>
        <taxon>Pseudomonadati</taxon>
        <taxon>Aquificota</taxon>
        <taxon>Aquificia</taxon>
        <taxon>Aquificales</taxon>
        <taxon>Aquificaceae</taxon>
        <taxon>Hydrogenobacter</taxon>
    </lineage>
</organism>
<dbReference type="FunFam" id="1.10.10.1590:FF:000001">
    <property type="entry name" value="NADH-quinone oxidoreductase subunit E"/>
    <property type="match status" value="1"/>
</dbReference>
<dbReference type="InterPro" id="IPR041921">
    <property type="entry name" value="NuoE_N"/>
</dbReference>
<dbReference type="EMBL" id="DSFP01000040">
    <property type="protein sequence ID" value="HEW46015.1"/>
    <property type="molecule type" value="Genomic_DNA"/>
</dbReference>
<protein>
    <submittedName>
        <fullName evidence="8">NADH-quinone oxidoreductase subunit E</fullName>
    </submittedName>
</protein>
<keyword evidence="4 7" id="KW-0408">Iron</keyword>